<dbReference type="InterPro" id="IPR027417">
    <property type="entry name" value="P-loop_NTPase"/>
</dbReference>
<dbReference type="InterPro" id="IPR006073">
    <property type="entry name" value="GTP-bd"/>
</dbReference>
<dbReference type="Pfam" id="PF01926">
    <property type="entry name" value="MMR_HSR1"/>
    <property type="match status" value="1"/>
</dbReference>
<evidence type="ECO:0000259" key="1">
    <source>
        <dbReference type="Pfam" id="PF01926"/>
    </source>
</evidence>
<dbReference type="AlphaFoldDB" id="A0DNB1"/>
<organism evidence="2 3">
    <name type="scientific">Paramecium tetraurelia</name>
    <dbReference type="NCBI Taxonomy" id="5888"/>
    <lineage>
        <taxon>Eukaryota</taxon>
        <taxon>Sar</taxon>
        <taxon>Alveolata</taxon>
        <taxon>Ciliophora</taxon>
        <taxon>Intramacronucleata</taxon>
        <taxon>Oligohymenophorea</taxon>
        <taxon>Peniculida</taxon>
        <taxon>Parameciidae</taxon>
        <taxon>Paramecium</taxon>
    </lineage>
</organism>
<dbReference type="eggNOG" id="ENOG502S8NM">
    <property type="taxonomic scope" value="Eukaryota"/>
</dbReference>
<dbReference type="SUPFAM" id="SSF52540">
    <property type="entry name" value="P-loop containing nucleoside triphosphate hydrolases"/>
    <property type="match status" value="1"/>
</dbReference>
<dbReference type="Gene3D" id="3.40.50.300">
    <property type="entry name" value="P-loop containing nucleotide triphosphate hydrolases"/>
    <property type="match status" value="1"/>
</dbReference>
<evidence type="ECO:0000313" key="3">
    <source>
        <dbReference type="Proteomes" id="UP000000600"/>
    </source>
</evidence>
<dbReference type="InParanoid" id="A0DNB1"/>
<dbReference type="HOGENOM" id="CLU_028781_0_0_1"/>
<protein>
    <recommendedName>
        <fullName evidence="1">G domain-containing protein</fullName>
    </recommendedName>
</protein>
<reference evidence="2 3" key="1">
    <citation type="journal article" date="2006" name="Nature">
        <title>Global trends of whole-genome duplications revealed by the ciliate Paramecium tetraurelia.</title>
        <authorList>
            <consortium name="Genoscope"/>
            <person name="Aury J.-M."/>
            <person name="Jaillon O."/>
            <person name="Duret L."/>
            <person name="Noel B."/>
            <person name="Jubin C."/>
            <person name="Porcel B.M."/>
            <person name="Segurens B."/>
            <person name="Daubin V."/>
            <person name="Anthouard V."/>
            <person name="Aiach N."/>
            <person name="Arnaiz O."/>
            <person name="Billaut A."/>
            <person name="Beisson J."/>
            <person name="Blanc I."/>
            <person name="Bouhouche K."/>
            <person name="Camara F."/>
            <person name="Duharcourt S."/>
            <person name="Guigo R."/>
            <person name="Gogendeau D."/>
            <person name="Katinka M."/>
            <person name="Keller A.-M."/>
            <person name="Kissmehl R."/>
            <person name="Klotz C."/>
            <person name="Koll F."/>
            <person name="Le Moue A."/>
            <person name="Lepere C."/>
            <person name="Malinsky S."/>
            <person name="Nowacki M."/>
            <person name="Nowak J.K."/>
            <person name="Plattner H."/>
            <person name="Poulain J."/>
            <person name="Ruiz F."/>
            <person name="Serrano V."/>
            <person name="Zagulski M."/>
            <person name="Dessen P."/>
            <person name="Betermier M."/>
            <person name="Weissenbach J."/>
            <person name="Scarpelli C."/>
            <person name="Schachter V."/>
            <person name="Sperling L."/>
            <person name="Meyer E."/>
            <person name="Cohen J."/>
            <person name="Wincker P."/>
        </authorList>
    </citation>
    <scope>NUCLEOTIDE SEQUENCE [LARGE SCALE GENOMIC DNA]</scope>
    <source>
        <strain evidence="2 3">Stock d4-2</strain>
    </source>
</reference>
<sequence length="470" mass="55113">MSIILLGNIGTGKTTLYNKITSSQEKTYLGGTADTKSVFIKNSRFGSGFLVLDTPGFGNSENKLDHIAGVLSALSEGPINRIFILLRFQRTDWIKSNVKTILPAFMNYINMITVIITFWDYCEENKEAYNKKEIQQMLTQLQINSVMFVGRKDTPESMCQQIDQIISKSKAQNVNLTENEIFQNFDMTDQDEMEFFEIQHIVEEFQSYYIEFARNMQQLINQKSISKELQTDFIYSITQLAKQMLEQTMNTFEKRILKLIDNQSEVNQLKSFKIHSELKNRLFERYQQIVDQVHRKYYKGKHFSNYIKKCYYCGQIWFQVTGCEGQTVCGRLNENPQDEFIQQEAAPQQYIITYEKGSLEYKPNESVKPKAVVLNERNKRNLMSNPSYIQKMTLGDETFNVGIGCRRVIDWGKMLPLSKQEMDELLSYLDDKLRDEMIEAEKRITQKKKMVYKNQLEMKKIEQKQKTKRA</sequence>
<keyword evidence="3" id="KW-1185">Reference proteome</keyword>
<dbReference type="Proteomes" id="UP000000600">
    <property type="component" value="Unassembled WGS sequence"/>
</dbReference>
<dbReference type="KEGG" id="ptm:GSPATT00039685001"/>
<proteinExistence type="predicted"/>
<dbReference type="GeneID" id="5037710"/>
<accession>A0DNB1</accession>
<gene>
    <name evidence="2" type="ORF">GSPATT00039685001</name>
</gene>
<dbReference type="OrthoDB" id="8954335at2759"/>
<feature type="domain" description="G" evidence="1">
    <location>
        <begin position="3"/>
        <end position="87"/>
    </location>
</feature>
<evidence type="ECO:0000313" key="2">
    <source>
        <dbReference type="EMBL" id="CAK84528.1"/>
    </source>
</evidence>
<dbReference type="EMBL" id="CT868510">
    <property type="protein sequence ID" value="CAK84528.1"/>
    <property type="molecule type" value="Genomic_DNA"/>
</dbReference>
<name>A0DNB1_PARTE</name>
<dbReference type="GO" id="GO:0005525">
    <property type="term" value="F:GTP binding"/>
    <property type="evidence" value="ECO:0007669"/>
    <property type="project" value="InterPro"/>
</dbReference>
<dbReference type="RefSeq" id="XP_001451925.1">
    <property type="nucleotide sequence ID" value="XM_001451888.1"/>
</dbReference>